<proteinExistence type="predicted"/>
<keyword evidence="3" id="KW-1185">Reference proteome</keyword>
<evidence type="ECO:0000256" key="1">
    <source>
        <dbReference type="SAM" id="MobiDB-lite"/>
    </source>
</evidence>
<dbReference type="Pfam" id="PF09831">
    <property type="entry name" value="DUF2058"/>
    <property type="match status" value="1"/>
</dbReference>
<evidence type="ECO:0000313" key="2">
    <source>
        <dbReference type="EMBL" id="WNH52992.1"/>
    </source>
</evidence>
<accession>A0ABY9YQ10</accession>
<feature type="region of interest" description="Disordered" evidence="1">
    <location>
        <begin position="1"/>
        <end position="60"/>
    </location>
</feature>
<sequence length="185" mass="20484">MAKGNPLQQQLLKAGLVKKSQVSQAAREQEKARHGKGPAAPTDSQREADRLRAEKAERDRAIEAERKAGAQAQERKAQIRQIIETQKVARDGDSEYRFNDGTLIRTLLVNAALRRQLAVGSLVIVRFGDGFELVPRAAADKIRERDAGVIVLDNGQNKGHDEPSTGNAEDDAYYAQFQVPDDLIW</sequence>
<feature type="compositionally biased region" description="Basic and acidic residues" evidence="1">
    <location>
        <begin position="44"/>
        <end position="60"/>
    </location>
</feature>
<dbReference type="InterPro" id="IPR018636">
    <property type="entry name" value="DUF2058"/>
</dbReference>
<gene>
    <name evidence="2" type="ORF">PDM29_01605</name>
</gene>
<reference evidence="2 3" key="1">
    <citation type="submission" date="2022-12" db="EMBL/GenBank/DDBJ databases">
        <title>Two new species, Stenotrophomonas aracearum and Stenotrophomonas oahuensis, isolated from Anthurium (Araceae family) in Hawaii.</title>
        <authorList>
            <person name="Chunag S.C."/>
            <person name="Dobhal S."/>
            <person name="Alvarez A."/>
            <person name="Arif M."/>
        </authorList>
    </citation>
    <scope>NUCLEOTIDE SEQUENCE [LARGE SCALE GENOMIC DNA]</scope>
    <source>
        <strain evidence="2 3">A5586</strain>
    </source>
</reference>
<name>A0ABY9YQ10_9GAMM</name>
<feature type="compositionally biased region" description="Polar residues" evidence="1">
    <location>
        <begin position="1"/>
        <end position="11"/>
    </location>
</feature>
<dbReference type="RefSeq" id="WP_311192159.1">
    <property type="nucleotide sequence ID" value="NZ_CP115541.1"/>
</dbReference>
<dbReference type="EMBL" id="CP115541">
    <property type="protein sequence ID" value="WNH52992.1"/>
    <property type="molecule type" value="Genomic_DNA"/>
</dbReference>
<evidence type="ECO:0000313" key="3">
    <source>
        <dbReference type="Proteomes" id="UP001302072"/>
    </source>
</evidence>
<protein>
    <submittedName>
        <fullName evidence="2">DUF2058 domain-containing protein</fullName>
    </submittedName>
</protein>
<organism evidence="2 3">
    <name type="scientific">Stenotrophomonas oahuensis</name>
    <dbReference type="NCBI Taxonomy" id="3003271"/>
    <lineage>
        <taxon>Bacteria</taxon>
        <taxon>Pseudomonadati</taxon>
        <taxon>Pseudomonadota</taxon>
        <taxon>Gammaproteobacteria</taxon>
        <taxon>Lysobacterales</taxon>
        <taxon>Lysobacteraceae</taxon>
        <taxon>Stenotrophomonas</taxon>
    </lineage>
</organism>
<dbReference type="Proteomes" id="UP001302072">
    <property type="component" value="Chromosome"/>
</dbReference>